<name>A0AA36NHW3_9DINO</name>
<gene>
    <name evidence="2" type="ORF">EVOR1521_LOCUS29406</name>
</gene>
<proteinExistence type="predicted"/>
<dbReference type="AlphaFoldDB" id="A0AA36NHW3"/>
<feature type="compositionally biased region" description="Low complexity" evidence="1">
    <location>
        <begin position="193"/>
        <end position="213"/>
    </location>
</feature>
<dbReference type="Proteomes" id="UP001178507">
    <property type="component" value="Unassembled WGS sequence"/>
</dbReference>
<reference evidence="2" key="1">
    <citation type="submission" date="2023-08" db="EMBL/GenBank/DDBJ databases">
        <authorList>
            <person name="Chen Y."/>
            <person name="Shah S."/>
            <person name="Dougan E. K."/>
            <person name="Thang M."/>
            <person name="Chan C."/>
        </authorList>
    </citation>
    <scope>NUCLEOTIDE SEQUENCE</scope>
</reference>
<feature type="compositionally biased region" description="Low complexity" evidence="1">
    <location>
        <begin position="243"/>
        <end position="263"/>
    </location>
</feature>
<protein>
    <submittedName>
        <fullName evidence="2">Uncharacterized protein</fullName>
    </submittedName>
</protein>
<dbReference type="EMBL" id="CAUJNA010003691">
    <property type="protein sequence ID" value="CAJ1407797.1"/>
    <property type="molecule type" value="Genomic_DNA"/>
</dbReference>
<evidence type="ECO:0000313" key="2">
    <source>
        <dbReference type="EMBL" id="CAJ1407797.1"/>
    </source>
</evidence>
<comment type="caution">
    <text evidence="2">The sequence shown here is derived from an EMBL/GenBank/DDBJ whole genome shotgun (WGS) entry which is preliminary data.</text>
</comment>
<organism evidence="2 3">
    <name type="scientific">Effrenium voratum</name>
    <dbReference type="NCBI Taxonomy" id="2562239"/>
    <lineage>
        <taxon>Eukaryota</taxon>
        <taxon>Sar</taxon>
        <taxon>Alveolata</taxon>
        <taxon>Dinophyceae</taxon>
        <taxon>Suessiales</taxon>
        <taxon>Symbiodiniaceae</taxon>
        <taxon>Effrenium</taxon>
    </lineage>
</organism>
<sequence>MTIRINPYIGWCKSWAQVANMSAAQDAPWVWSPAFPGSGRSTASGRRVDVLALYPAPNGKAPMFWSAMGFHEADGSFLPPEDLLPFNRGGPLWPEVTGNKPLARFEKRIATTEAVRRSPSELRFGELIGQIRPHVWLEDMWRPNGCVNMATVRLDELPPMPISSSAPPKPTPPQPKVKAERKPKPLPPRRQQPPRACKPVREVAVPPRRAAPALENEAKKQRLASAPVPAPPAKGPRARADARAAPLPQTIQTTPVQRTRTPRAQLSPGVTPSLPKRRAEVLTPEPVRPTSVAPVAPVLLAGQSLLKRRRVELQ</sequence>
<evidence type="ECO:0000256" key="1">
    <source>
        <dbReference type="SAM" id="MobiDB-lite"/>
    </source>
</evidence>
<feature type="region of interest" description="Disordered" evidence="1">
    <location>
        <begin position="158"/>
        <end position="289"/>
    </location>
</feature>
<accession>A0AA36NHW3</accession>
<keyword evidence="3" id="KW-1185">Reference proteome</keyword>
<evidence type="ECO:0000313" key="3">
    <source>
        <dbReference type="Proteomes" id="UP001178507"/>
    </source>
</evidence>